<protein>
    <submittedName>
        <fullName evidence="2">Uncharacterized protein</fullName>
    </submittedName>
</protein>
<evidence type="ECO:0000256" key="1">
    <source>
        <dbReference type="SAM" id="MobiDB-lite"/>
    </source>
</evidence>
<feature type="compositionally biased region" description="Basic and acidic residues" evidence="1">
    <location>
        <begin position="7"/>
        <end position="20"/>
    </location>
</feature>
<reference evidence="3" key="2">
    <citation type="journal article" date="2008" name="Nucleic Acids Res.">
        <title>The rice annotation project database (RAP-DB): 2008 update.</title>
        <authorList>
            <consortium name="The rice annotation project (RAP)"/>
        </authorList>
    </citation>
    <scope>GENOME REANNOTATION</scope>
    <source>
        <strain evidence="3">cv. Nipponbare</strain>
    </source>
</reference>
<feature type="region of interest" description="Disordered" evidence="1">
    <location>
        <begin position="1"/>
        <end position="34"/>
    </location>
</feature>
<proteinExistence type="predicted"/>
<reference evidence="3" key="1">
    <citation type="journal article" date="2005" name="Nature">
        <title>The map-based sequence of the rice genome.</title>
        <authorList>
            <consortium name="International rice genome sequencing project (IRGSP)"/>
            <person name="Matsumoto T."/>
            <person name="Wu J."/>
            <person name="Kanamori H."/>
            <person name="Katayose Y."/>
            <person name="Fujisawa M."/>
            <person name="Namiki N."/>
            <person name="Mizuno H."/>
            <person name="Yamamoto K."/>
            <person name="Antonio B.A."/>
            <person name="Baba T."/>
            <person name="Sakata K."/>
            <person name="Nagamura Y."/>
            <person name="Aoki H."/>
            <person name="Arikawa K."/>
            <person name="Arita K."/>
            <person name="Bito T."/>
            <person name="Chiden Y."/>
            <person name="Fujitsuka N."/>
            <person name="Fukunaka R."/>
            <person name="Hamada M."/>
            <person name="Harada C."/>
            <person name="Hayashi A."/>
            <person name="Hijishita S."/>
            <person name="Honda M."/>
            <person name="Hosokawa S."/>
            <person name="Ichikawa Y."/>
            <person name="Idonuma A."/>
            <person name="Iijima M."/>
            <person name="Ikeda M."/>
            <person name="Ikeno M."/>
            <person name="Ito K."/>
            <person name="Ito S."/>
            <person name="Ito T."/>
            <person name="Ito Y."/>
            <person name="Ito Y."/>
            <person name="Iwabuchi A."/>
            <person name="Kamiya K."/>
            <person name="Karasawa W."/>
            <person name="Kurita K."/>
            <person name="Katagiri S."/>
            <person name="Kikuta A."/>
            <person name="Kobayashi H."/>
            <person name="Kobayashi N."/>
            <person name="Machita K."/>
            <person name="Maehara T."/>
            <person name="Masukawa M."/>
            <person name="Mizubayashi T."/>
            <person name="Mukai Y."/>
            <person name="Nagasaki H."/>
            <person name="Nagata Y."/>
            <person name="Naito S."/>
            <person name="Nakashima M."/>
            <person name="Nakama Y."/>
            <person name="Nakamichi Y."/>
            <person name="Nakamura M."/>
            <person name="Meguro A."/>
            <person name="Negishi M."/>
            <person name="Ohta I."/>
            <person name="Ohta T."/>
            <person name="Okamoto M."/>
            <person name="Ono N."/>
            <person name="Saji S."/>
            <person name="Sakaguchi M."/>
            <person name="Sakai K."/>
            <person name="Shibata M."/>
            <person name="Shimokawa T."/>
            <person name="Song J."/>
            <person name="Takazaki Y."/>
            <person name="Terasawa K."/>
            <person name="Tsugane M."/>
            <person name="Tsuji K."/>
            <person name="Ueda S."/>
            <person name="Waki K."/>
            <person name="Yamagata H."/>
            <person name="Yamamoto M."/>
            <person name="Yamamoto S."/>
            <person name="Yamane H."/>
            <person name="Yoshiki S."/>
            <person name="Yoshihara R."/>
            <person name="Yukawa K."/>
            <person name="Zhong H."/>
            <person name="Yano M."/>
            <person name="Yuan Q."/>
            <person name="Ouyang S."/>
            <person name="Liu J."/>
            <person name="Jones K.M."/>
            <person name="Gansberger K."/>
            <person name="Moffat K."/>
            <person name="Hill J."/>
            <person name="Bera J."/>
            <person name="Fadrosh D."/>
            <person name="Jin S."/>
            <person name="Johri S."/>
            <person name="Kim M."/>
            <person name="Overton L."/>
            <person name="Reardon M."/>
            <person name="Tsitrin T."/>
            <person name="Vuong H."/>
            <person name="Weaver B."/>
            <person name="Ciecko A."/>
            <person name="Tallon L."/>
            <person name="Jackson J."/>
            <person name="Pai G."/>
            <person name="Aken S.V."/>
            <person name="Utterback T."/>
            <person name="Reidmuller S."/>
            <person name="Feldblyum T."/>
            <person name="Hsiao J."/>
            <person name="Zismann V."/>
            <person name="Iobst S."/>
            <person name="de Vazeille A.R."/>
            <person name="Buell C.R."/>
            <person name="Ying K."/>
            <person name="Li Y."/>
            <person name="Lu T."/>
            <person name="Huang Y."/>
            <person name="Zhao Q."/>
            <person name="Feng Q."/>
            <person name="Zhang L."/>
            <person name="Zhu J."/>
            <person name="Weng Q."/>
            <person name="Mu J."/>
            <person name="Lu Y."/>
            <person name="Fan D."/>
            <person name="Liu Y."/>
            <person name="Guan J."/>
            <person name="Zhang Y."/>
            <person name="Yu S."/>
            <person name="Liu X."/>
            <person name="Zhang Y."/>
            <person name="Hong G."/>
            <person name="Han B."/>
            <person name="Choisne N."/>
            <person name="Demange N."/>
            <person name="Orjeda G."/>
            <person name="Samain S."/>
            <person name="Cattolico L."/>
            <person name="Pelletier E."/>
            <person name="Couloux A."/>
            <person name="Segurens B."/>
            <person name="Wincker P."/>
            <person name="D'Hont A."/>
            <person name="Scarpelli C."/>
            <person name="Weissenbach J."/>
            <person name="Salanoubat M."/>
            <person name="Quetier F."/>
            <person name="Yu Y."/>
            <person name="Kim H.R."/>
            <person name="Rambo T."/>
            <person name="Currie J."/>
            <person name="Collura K."/>
            <person name="Luo M."/>
            <person name="Yang T."/>
            <person name="Ammiraju J.S.S."/>
            <person name="Engler F."/>
            <person name="Soderlund C."/>
            <person name="Wing R.A."/>
            <person name="Palmer L.E."/>
            <person name="de la Bastide M."/>
            <person name="Spiegel L."/>
            <person name="Nascimento L."/>
            <person name="Zutavern T."/>
            <person name="O'Shaughnessy A."/>
            <person name="Dike S."/>
            <person name="Dedhia N."/>
            <person name="Preston R."/>
            <person name="Balija V."/>
            <person name="McCombie W.R."/>
            <person name="Chow T."/>
            <person name="Chen H."/>
            <person name="Chung M."/>
            <person name="Chen C."/>
            <person name="Shaw J."/>
            <person name="Wu H."/>
            <person name="Hsiao K."/>
            <person name="Chao Y."/>
            <person name="Chu M."/>
            <person name="Cheng C."/>
            <person name="Hour A."/>
            <person name="Lee P."/>
            <person name="Lin S."/>
            <person name="Lin Y."/>
            <person name="Liou J."/>
            <person name="Liu S."/>
            <person name="Hsing Y."/>
            <person name="Raghuvanshi S."/>
            <person name="Mohanty A."/>
            <person name="Bharti A.K."/>
            <person name="Gaur A."/>
            <person name="Gupta V."/>
            <person name="Kumar D."/>
            <person name="Ravi V."/>
            <person name="Vij S."/>
            <person name="Kapur A."/>
            <person name="Khurana P."/>
            <person name="Khurana P."/>
            <person name="Khurana J.P."/>
            <person name="Tyagi A.K."/>
            <person name="Gaikwad K."/>
            <person name="Singh A."/>
            <person name="Dalal V."/>
            <person name="Srivastava S."/>
            <person name="Dixit A."/>
            <person name="Pal A.K."/>
            <person name="Ghazi I.A."/>
            <person name="Yadav M."/>
            <person name="Pandit A."/>
            <person name="Bhargava A."/>
            <person name="Sureshbabu K."/>
            <person name="Batra K."/>
            <person name="Sharma T.R."/>
            <person name="Mohapatra T."/>
            <person name="Singh N.K."/>
            <person name="Messing J."/>
            <person name="Nelson A.B."/>
            <person name="Fuks G."/>
            <person name="Kavchok S."/>
            <person name="Keizer G."/>
            <person name="Linton E."/>
            <person name="Llaca V."/>
            <person name="Song R."/>
            <person name="Tanyolac B."/>
            <person name="Young S."/>
            <person name="Ho-Il K."/>
            <person name="Hahn J.H."/>
            <person name="Sangsakoo G."/>
            <person name="Vanavichit A."/>
            <person name="de Mattos Luiz.A.T."/>
            <person name="Zimmer P.D."/>
            <person name="Malone G."/>
            <person name="Dellagostin O."/>
            <person name="de Oliveira A.C."/>
            <person name="Bevan M."/>
            <person name="Bancroft I."/>
            <person name="Minx P."/>
            <person name="Cordum H."/>
            <person name="Wilson R."/>
            <person name="Cheng Z."/>
            <person name="Jin W."/>
            <person name="Jiang J."/>
            <person name="Leong S.A."/>
            <person name="Iwama H."/>
            <person name="Gojobori T."/>
            <person name="Itoh T."/>
            <person name="Niimura Y."/>
            <person name="Fujii Y."/>
            <person name="Habara T."/>
            <person name="Sakai H."/>
            <person name="Sato Y."/>
            <person name="Wilson G."/>
            <person name="Kumar K."/>
            <person name="McCouch S."/>
            <person name="Juretic N."/>
            <person name="Hoen D."/>
            <person name="Wright S."/>
            <person name="Bruskiewich R."/>
            <person name="Bureau T."/>
            <person name="Miyao A."/>
            <person name="Hirochika H."/>
            <person name="Nishikawa T."/>
            <person name="Kadowaki K."/>
            <person name="Sugiura M."/>
            <person name="Burr B."/>
            <person name="Sasaki T."/>
        </authorList>
    </citation>
    <scope>NUCLEOTIDE SEQUENCE [LARGE SCALE GENOMIC DNA]</scope>
    <source>
        <strain evidence="3">cv. Nipponbare</strain>
    </source>
</reference>
<dbReference type="AlphaFoldDB" id="Q6L4D8"/>
<evidence type="ECO:0000313" key="3">
    <source>
        <dbReference type="Proteomes" id="UP000000763"/>
    </source>
</evidence>
<gene>
    <name evidence="2" type="primary">OSJNBa0088M05.2</name>
</gene>
<sequence>MVLSTRTVRDLHDGTQRRLPLEGGHGGGRGTGMGKRGVAMKGPRWGGAGCGGDADGDDLLPSGVGGCGSEAASMADWFVLARNSLRAGREGEERCASLAVLVVATAEGGGRGRGIWSRTSRGELAERAAASVEC</sequence>
<evidence type="ECO:0000313" key="2">
    <source>
        <dbReference type="EMBL" id="AAT38050.1"/>
    </source>
</evidence>
<dbReference type="Proteomes" id="UP000000763">
    <property type="component" value="Chromosome 5"/>
</dbReference>
<name>Q6L4D8_ORYSJ</name>
<organism evidence="2 3">
    <name type="scientific">Oryza sativa subsp. japonica</name>
    <name type="common">Rice</name>
    <dbReference type="NCBI Taxonomy" id="39947"/>
    <lineage>
        <taxon>Eukaryota</taxon>
        <taxon>Viridiplantae</taxon>
        <taxon>Streptophyta</taxon>
        <taxon>Embryophyta</taxon>
        <taxon>Tracheophyta</taxon>
        <taxon>Spermatophyta</taxon>
        <taxon>Magnoliopsida</taxon>
        <taxon>Liliopsida</taxon>
        <taxon>Poales</taxon>
        <taxon>Poaceae</taxon>
        <taxon>BOP clade</taxon>
        <taxon>Oryzoideae</taxon>
        <taxon>Oryzeae</taxon>
        <taxon>Oryzinae</taxon>
        <taxon>Oryza</taxon>
        <taxon>Oryza sativa</taxon>
    </lineage>
</organism>
<feature type="compositionally biased region" description="Gly residues" evidence="1">
    <location>
        <begin position="23"/>
        <end position="34"/>
    </location>
</feature>
<accession>Q6L4D8</accession>
<dbReference type="EMBL" id="AC136222">
    <property type="protein sequence ID" value="AAT38050.1"/>
    <property type="molecule type" value="Genomic_DNA"/>
</dbReference>